<evidence type="ECO:0000313" key="3">
    <source>
        <dbReference type="EMBL" id="KAJ5218430.1"/>
    </source>
</evidence>
<proteinExistence type="predicted"/>
<dbReference type="GeneID" id="83174892"/>
<evidence type="ECO:0000313" key="4">
    <source>
        <dbReference type="Proteomes" id="UP001150904"/>
    </source>
</evidence>
<dbReference type="RefSeq" id="XP_058313003.1">
    <property type="nucleotide sequence ID" value="XM_058447592.1"/>
</dbReference>
<feature type="signal peptide" evidence="2">
    <location>
        <begin position="1"/>
        <end position="18"/>
    </location>
</feature>
<dbReference type="PANTHER" id="PTHR31956">
    <property type="entry name" value="NON-SPECIFIC PHOSPHOLIPASE C4-RELATED"/>
    <property type="match status" value="1"/>
</dbReference>
<organism evidence="3 4">
    <name type="scientific">Penicillium cinerascens</name>
    <dbReference type="NCBI Taxonomy" id="70096"/>
    <lineage>
        <taxon>Eukaryota</taxon>
        <taxon>Fungi</taxon>
        <taxon>Dikarya</taxon>
        <taxon>Ascomycota</taxon>
        <taxon>Pezizomycotina</taxon>
        <taxon>Eurotiomycetes</taxon>
        <taxon>Eurotiomycetidae</taxon>
        <taxon>Eurotiales</taxon>
        <taxon>Aspergillaceae</taxon>
        <taxon>Penicillium</taxon>
    </lineage>
</organism>
<sequence length="435" mass="47943">MALSLALVGLGLGLGAAAAPHSSGMNNIKNVVVLVQENRSFDTLAGGLTYNPDIDGLVNHKYCNPANVSVASSENVCAAGIAKNIASDDPDHTITGVNMQIFGNYHPQSSSKSTMDGFVTEQSYMYSLENDMMEAAEVINYYKPDLVPVTNAMAENYVLFDRWFASIPGPTDPNRAYLTSGTSHGHGDNGEVFYNAGMPQKSIFEQLSEKGISWINYENTTNIGPSSFPPDAMFYEWTAKSAKDKILPLDQFYKDAKAGNLPQFTWINPECCDYMSMHPKSPINMGENFMKGIYEAIRNSPQWNETLFIVTWDEHGGFADHVAPPTGVPPGDNLPYIEKANDGKNYTFHFDRLGVRVPTLLISPWVEKGVVQNKPGSGENEFTHTSILKFLSELWGLESLTPRVDWSPSFGNLITNNFRDDTPEQLPNAAGYPLH</sequence>
<dbReference type="PANTHER" id="PTHR31956:SF1">
    <property type="entry name" value="NON-SPECIFIC PHOSPHOLIPASE C1"/>
    <property type="match status" value="1"/>
</dbReference>
<keyword evidence="1" id="KW-0378">Hydrolase</keyword>
<gene>
    <name evidence="3" type="ORF">N7498_000529</name>
</gene>
<accession>A0A9W9NEJ5</accession>
<dbReference type="Gene3D" id="3.40.720.10">
    <property type="entry name" value="Alkaline Phosphatase, subunit A"/>
    <property type="match status" value="2"/>
</dbReference>
<name>A0A9W9NEJ5_9EURO</name>
<reference evidence="3" key="1">
    <citation type="submission" date="2022-12" db="EMBL/GenBank/DDBJ databases">
        <authorList>
            <person name="Petersen C."/>
        </authorList>
    </citation>
    <scope>NUCLEOTIDE SEQUENCE</scope>
    <source>
        <strain evidence="3">IBT 15544</strain>
    </source>
</reference>
<dbReference type="OrthoDB" id="5135119at2759"/>
<evidence type="ECO:0000256" key="1">
    <source>
        <dbReference type="ARBA" id="ARBA00022801"/>
    </source>
</evidence>
<dbReference type="InterPro" id="IPR017850">
    <property type="entry name" value="Alkaline_phosphatase_core_sf"/>
</dbReference>
<protein>
    <submittedName>
        <fullName evidence="3">Uncharacterized protein</fullName>
    </submittedName>
</protein>
<dbReference type="GO" id="GO:0009395">
    <property type="term" value="P:phospholipid catabolic process"/>
    <property type="evidence" value="ECO:0007669"/>
    <property type="project" value="TreeGrafter"/>
</dbReference>
<comment type="caution">
    <text evidence="3">The sequence shown here is derived from an EMBL/GenBank/DDBJ whole genome shotgun (WGS) entry which is preliminary data.</text>
</comment>
<dbReference type="Proteomes" id="UP001150904">
    <property type="component" value="Unassembled WGS sequence"/>
</dbReference>
<dbReference type="FunFam" id="3.40.720.10:FF:000052">
    <property type="entry name" value="Phosphatidylglycerol specific phospholipase, putative"/>
    <property type="match status" value="1"/>
</dbReference>
<evidence type="ECO:0000256" key="2">
    <source>
        <dbReference type="SAM" id="SignalP"/>
    </source>
</evidence>
<dbReference type="Pfam" id="PF04185">
    <property type="entry name" value="Phosphoesterase"/>
    <property type="match status" value="1"/>
</dbReference>
<reference evidence="3" key="2">
    <citation type="journal article" date="2023" name="IMA Fungus">
        <title>Comparative genomic study of the Penicillium genus elucidates a diverse pangenome and 15 lateral gene transfer events.</title>
        <authorList>
            <person name="Petersen C."/>
            <person name="Sorensen T."/>
            <person name="Nielsen M.R."/>
            <person name="Sondergaard T.E."/>
            <person name="Sorensen J.L."/>
            <person name="Fitzpatrick D.A."/>
            <person name="Frisvad J.C."/>
            <person name="Nielsen K.L."/>
        </authorList>
    </citation>
    <scope>NUCLEOTIDE SEQUENCE</scope>
    <source>
        <strain evidence="3">IBT 15544</strain>
    </source>
</reference>
<feature type="chain" id="PRO_5040959219" evidence="2">
    <location>
        <begin position="19"/>
        <end position="435"/>
    </location>
</feature>
<dbReference type="AlphaFoldDB" id="A0A9W9NEJ5"/>
<dbReference type="GO" id="GO:0042578">
    <property type="term" value="F:phosphoric ester hydrolase activity"/>
    <property type="evidence" value="ECO:0007669"/>
    <property type="project" value="UniProtKB-ARBA"/>
</dbReference>
<keyword evidence="4" id="KW-1185">Reference proteome</keyword>
<dbReference type="EMBL" id="JAPQKR010000004">
    <property type="protein sequence ID" value="KAJ5218430.1"/>
    <property type="molecule type" value="Genomic_DNA"/>
</dbReference>
<dbReference type="SUPFAM" id="SSF53649">
    <property type="entry name" value="Alkaline phosphatase-like"/>
    <property type="match status" value="1"/>
</dbReference>
<keyword evidence="2" id="KW-0732">Signal</keyword>
<dbReference type="InterPro" id="IPR007312">
    <property type="entry name" value="Phosphoesterase"/>
</dbReference>